<dbReference type="GO" id="GO:0005829">
    <property type="term" value="C:cytosol"/>
    <property type="evidence" value="ECO:0007669"/>
    <property type="project" value="TreeGrafter"/>
</dbReference>
<dbReference type="PANTHER" id="PTHR30521:SF4">
    <property type="entry name" value="DEFERROCHELATASE"/>
    <property type="match status" value="1"/>
</dbReference>
<feature type="region of interest" description="Disordered" evidence="9">
    <location>
        <begin position="337"/>
        <end position="356"/>
    </location>
</feature>
<dbReference type="PROSITE" id="PS51318">
    <property type="entry name" value="TAT"/>
    <property type="match status" value="1"/>
</dbReference>
<accession>A0A7W7GPJ8</accession>
<dbReference type="EMBL" id="JACHNA010000001">
    <property type="protein sequence ID" value="MBB4735922.1"/>
    <property type="molecule type" value="Genomic_DNA"/>
</dbReference>
<dbReference type="GO" id="GO:0020037">
    <property type="term" value="F:heme binding"/>
    <property type="evidence" value="ECO:0007669"/>
    <property type="project" value="InterPro"/>
</dbReference>
<evidence type="ECO:0000256" key="9">
    <source>
        <dbReference type="SAM" id="MobiDB-lite"/>
    </source>
</evidence>
<dbReference type="InterPro" id="IPR006314">
    <property type="entry name" value="Dyp_peroxidase"/>
</dbReference>
<dbReference type="InterPro" id="IPR011008">
    <property type="entry name" value="Dimeric_a/b-barrel"/>
</dbReference>
<name>A0A7W7GPJ8_9MICC</name>
<proteinExistence type="inferred from homology"/>
<dbReference type="NCBIfam" id="TIGR01413">
    <property type="entry name" value="Dyp_perox_fam"/>
    <property type="match status" value="1"/>
</dbReference>
<gene>
    <name evidence="12" type="ORF">HDA30_001430</name>
</gene>
<evidence type="ECO:0000259" key="11">
    <source>
        <dbReference type="Pfam" id="PF20628"/>
    </source>
</evidence>
<dbReference type="EC" id="1.11.1.19" evidence="12"/>
<evidence type="ECO:0000256" key="1">
    <source>
        <dbReference type="ARBA" id="ARBA00001970"/>
    </source>
</evidence>
<dbReference type="GO" id="GO:0046872">
    <property type="term" value="F:metal ion binding"/>
    <property type="evidence" value="ECO:0007669"/>
    <property type="project" value="UniProtKB-KW"/>
</dbReference>
<keyword evidence="4" id="KW-0479">Metal-binding</keyword>
<keyword evidence="2 12" id="KW-0575">Peroxidase</keyword>
<evidence type="ECO:0000313" key="12">
    <source>
        <dbReference type="EMBL" id="MBB4735922.1"/>
    </source>
</evidence>
<comment type="caution">
    <text evidence="12">The sequence shown here is derived from an EMBL/GenBank/DDBJ whole genome shotgun (WGS) entry which is preliminary data.</text>
</comment>
<dbReference type="PANTHER" id="PTHR30521">
    <property type="entry name" value="DEFERROCHELATASE/PEROXIDASE"/>
    <property type="match status" value="1"/>
</dbReference>
<dbReference type="Proteomes" id="UP000540191">
    <property type="component" value="Unassembled WGS sequence"/>
</dbReference>
<dbReference type="Pfam" id="PF04261">
    <property type="entry name" value="Dyp_perox_N"/>
    <property type="match status" value="1"/>
</dbReference>
<evidence type="ECO:0000256" key="8">
    <source>
        <dbReference type="ARBA" id="ARBA00025737"/>
    </source>
</evidence>
<feature type="domain" description="Dyp-type peroxidase N-terminal" evidence="10">
    <location>
        <begin position="103"/>
        <end position="246"/>
    </location>
</feature>
<sequence>MASTEDGTGTAEVGRRGLLLGAGVLGGGLLGSSVGYAAGHTAARPASGAGSAPGGEGAATPAPQSASGQIGVDGWAEPGGESARVAVSSPVGTDTIAFHGPRQAGIDTPAQTHAVFLAFDLRENADRDAIGRMLRLLTDDAARLTQGRATLADTEPELAAAPARLTVTFGFGPELLRRVAPDRAPAWLRPLPAFERIDELDEAYCDGDLLLQICGDDPMSIAHARRMLTKNARAFAQPRWAQTGFRAARGAHPNGTTMRNLFGQVDGTANPRPETAPSERLVWGARAQGDASEPTRLTPWIEDGTSLVLRRIRMELDTWDELDRPAKEQVIGRRLGTGAPLTGEREDDPVDLEATGPTGFPVISDVAHVRRARLDGPDAGMLRRGYNYDDAGESGLLFAAYQCDVDAQFVPVQERLAESDHLNIWTTPVGSAVFAIPPGCPEGGYIGQQLFD</sequence>
<evidence type="ECO:0000256" key="2">
    <source>
        <dbReference type="ARBA" id="ARBA00022559"/>
    </source>
</evidence>
<evidence type="ECO:0000259" key="10">
    <source>
        <dbReference type="Pfam" id="PF04261"/>
    </source>
</evidence>
<evidence type="ECO:0000256" key="5">
    <source>
        <dbReference type="ARBA" id="ARBA00022729"/>
    </source>
</evidence>
<keyword evidence="7" id="KW-0408">Iron</keyword>
<reference evidence="12 13" key="1">
    <citation type="submission" date="2020-08" db="EMBL/GenBank/DDBJ databases">
        <title>Sequencing the genomes of 1000 actinobacteria strains.</title>
        <authorList>
            <person name="Klenk H.-P."/>
        </authorList>
    </citation>
    <scope>NUCLEOTIDE SEQUENCE [LARGE SCALE GENOMIC DNA]</scope>
    <source>
        <strain evidence="12 13">DSM 23974</strain>
    </source>
</reference>
<dbReference type="PROSITE" id="PS51404">
    <property type="entry name" value="DYP_PEROXIDASE"/>
    <property type="match status" value="1"/>
</dbReference>
<keyword evidence="6 12" id="KW-0560">Oxidoreductase</keyword>
<dbReference type="InterPro" id="IPR048328">
    <property type="entry name" value="Dyp_perox_C"/>
</dbReference>
<keyword evidence="3" id="KW-0349">Heme</keyword>
<evidence type="ECO:0000256" key="4">
    <source>
        <dbReference type="ARBA" id="ARBA00022723"/>
    </source>
</evidence>
<organism evidence="12 13">
    <name type="scientific">Micrococcus cohnii</name>
    <dbReference type="NCBI Taxonomy" id="993416"/>
    <lineage>
        <taxon>Bacteria</taxon>
        <taxon>Bacillati</taxon>
        <taxon>Actinomycetota</taxon>
        <taxon>Actinomycetes</taxon>
        <taxon>Micrococcales</taxon>
        <taxon>Micrococcaceae</taxon>
        <taxon>Micrococcus</taxon>
    </lineage>
</organism>
<comment type="similarity">
    <text evidence="8">Belongs to the DyP-type peroxidase family.</text>
</comment>
<feature type="domain" description="Dyp-type peroxidase C-terminal" evidence="11">
    <location>
        <begin position="258"/>
        <end position="440"/>
    </location>
</feature>
<feature type="region of interest" description="Disordered" evidence="9">
    <location>
        <begin position="42"/>
        <end position="82"/>
    </location>
</feature>
<keyword evidence="13" id="KW-1185">Reference proteome</keyword>
<keyword evidence="5" id="KW-0732">Signal</keyword>
<dbReference type="SUPFAM" id="SSF54909">
    <property type="entry name" value="Dimeric alpha+beta barrel"/>
    <property type="match status" value="1"/>
</dbReference>
<dbReference type="GO" id="GO:0004601">
    <property type="term" value="F:peroxidase activity"/>
    <property type="evidence" value="ECO:0007669"/>
    <property type="project" value="UniProtKB-KW"/>
</dbReference>
<evidence type="ECO:0000313" key="13">
    <source>
        <dbReference type="Proteomes" id="UP000540191"/>
    </source>
</evidence>
<protein>
    <submittedName>
        <fullName evidence="12">Dye decolorizing peroxidase</fullName>
        <ecNumber evidence="12">1.11.1.19</ecNumber>
    </submittedName>
</protein>
<evidence type="ECO:0000256" key="7">
    <source>
        <dbReference type="ARBA" id="ARBA00023004"/>
    </source>
</evidence>
<evidence type="ECO:0000256" key="3">
    <source>
        <dbReference type="ARBA" id="ARBA00022617"/>
    </source>
</evidence>
<evidence type="ECO:0000256" key="6">
    <source>
        <dbReference type="ARBA" id="ARBA00023002"/>
    </source>
</evidence>
<dbReference type="InterPro" id="IPR006311">
    <property type="entry name" value="TAT_signal"/>
</dbReference>
<dbReference type="AlphaFoldDB" id="A0A7W7GPJ8"/>
<dbReference type="Pfam" id="PF20628">
    <property type="entry name" value="Dyp_perox_C"/>
    <property type="match status" value="1"/>
</dbReference>
<dbReference type="RefSeq" id="WP_158496426.1">
    <property type="nucleotide sequence ID" value="NZ_JACHNA010000001.1"/>
</dbReference>
<comment type="cofactor">
    <cofactor evidence="1">
        <name>heme b</name>
        <dbReference type="ChEBI" id="CHEBI:60344"/>
    </cofactor>
</comment>
<dbReference type="InterPro" id="IPR048327">
    <property type="entry name" value="Dyp_perox_N"/>
</dbReference>